<protein>
    <submittedName>
        <fullName evidence="3">Ctf8p and Ctf18p associating protein</fullName>
    </submittedName>
</protein>
<proteinExistence type="inferred from homology"/>
<dbReference type="GO" id="GO:0006260">
    <property type="term" value="P:DNA replication"/>
    <property type="evidence" value="ECO:0007669"/>
    <property type="project" value="UniProtKB-KW"/>
</dbReference>
<dbReference type="GO" id="GO:0000785">
    <property type="term" value="C:chromatin"/>
    <property type="evidence" value="ECO:0007669"/>
    <property type="project" value="TreeGrafter"/>
</dbReference>
<dbReference type="Pfam" id="PF09724">
    <property type="entry name" value="Dcc1"/>
    <property type="match status" value="1"/>
</dbReference>
<keyword evidence="2" id="KW-0235">DNA replication</keyword>
<evidence type="ECO:0000313" key="3">
    <source>
        <dbReference type="EMBL" id="KAJ1731889.1"/>
    </source>
</evidence>
<evidence type="ECO:0000256" key="2">
    <source>
        <dbReference type="ARBA" id="ARBA00022705"/>
    </source>
</evidence>
<dbReference type="EMBL" id="JANBOI010000280">
    <property type="protein sequence ID" value="KAJ1731889.1"/>
    <property type="molecule type" value="Genomic_DNA"/>
</dbReference>
<reference evidence="3" key="1">
    <citation type="submission" date="2022-07" db="EMBL/GenBank/DDBJ databases">
        <title>Phylogenomic reconstructions and comparative analyses of Kickxellomycotina fungi.</title>
        <authorList>
            <person name="Reynolds N.K."/>
            <person name="Stajich J.E."/>
            <person name="Barry K."/>
            <person name="Grigoriev I.V."/>
            <person name="Crous P."/>
            <person name="Smith M.E."/>
        </authorList>
    </citation>
    <scope>NUCLEOTIDE SEQUENCE</scope>
    <source>
        <strain evidence="3">BCRC 34381</strain>
    </source>
</reference>
<dbReference type="InterPro" id="IPR019128">
    <property type="entry name" value="Dcc1"/>
</dbReference>
<dbReference type="GO" id="GO:0034088">
    <property type="term" value="P:maintenance of mitotic sister chromatid cohesion"/>
    <property type="evidence" value="ECO:0007669"/>
    <property type="project" value="TreeGrafter"/>
</dbReference>
<dbReference type="PANTHER" id="PTHR13395">
    <property type="entry name" value="SISTER CHROMATID COHESION PROTEIN DCC1-RELATED"/>
    <property type="match status" value="1"/>
</dbReference>
<name>A0A9W7YDK5_9FUNG</name>
<comment type="similarity">
    <text evidence="1">Belongs to the DCC1 family.</text>
</comment>
<accession>A0A9W7YDK5</accession>
<dbReference type="PANTHER" id="PTHR13395:SF6">
    <property type="entry name" value="SISTER CHROMATID COHESION PROTEIN DCC1"/>
    <property type="match status" value="1"/>
</dbReference>
<keyword evidence="4" id="KW-1185">Reference proteome</keyword>
<dbReference type="OrthoDB" id="276989at2759"/>
<dbReference type="GO" id="GO:0000775">
    <property type="term" value="C:chromosome, centromeric region"/>
    <property type="evidence" value="ECO:0007669"/>
    <property type="project" value="TreeGrafter"/>
</dbReference>
<evidence type="ECO:0000256" key="1">
    <source>
        <dbReference type="ARBA" id="ARBA00007017"/>
    </source>
</evidence>
<dbReference type="AlphaFoldDB" id="A0A9W7YDK5"/>
<dbReference type="Proteomes" id="UP001143981">
    <property type="component" value="Unassembled WGS sequence"/>
</dbReference>
<evidence type="ECO:0000313" key="4">
    <source>
        <dbReference type="Proteomes" id="UP001143981"/>
    </source>
</evidence>
<dbReference type="GO" id="GO:0031390">
    <property type="term" value="C:Ctf18 RFC-like complex"/>
    <property type="evidence" value="ECO:0007669"/>
    <property type="project" value="InterPro"/>
</dbReference>
<gene>
    <name evidence="3" type="primary">DCC1</name>
    <name evidence="3" type="ORF">LPJ61_002311</name>
</gene>
<sequence>MSDAGGERLVLSASVGFPEDYRLLELTPEILAQLEDAGAGALVVRGRETDTAVLVDRDDRAYQLHTAHTSNSMYLMARDAEGRMELRTKLHQTLELQPTHPQIRARVVEILGRDPRGAFRGAEFEEEEEEEDHGCDGDVAMRPDGSGSVACRATDQVLARHVQSGDRQLRRVLAEIPAFRHAATGRWRAIDPGYCLELLRLILATQVERDWSLDALDAQQVCAALRSDAGGGGVLPEAVDAVLARFSRSVGPGVYAIVGTRVARYIAGQVFAAEGSRAWPVADFLAALRATMPPQLQIDELADPDRWGSAHVPQSLVRGMAYASALVDSRLLHTAAGVPAAATLLHPLATSTLPNEPRARLQRLFEAKARWSASEIRPFLEDLAGFDAEQLEDSDAQARAAAAAAAAKTADSWLLKFGRAVRSPDGEMVYASRLS</sequence>
<organism evidence="3 4">
    <name type="scientific">Coemansia biformis</name>
    <dbReference type="NCBI Taxonomy" id="1286918"/>
    <lineage>
        <taxon>Eukaryota</taxon>
        <taxon>Fungi</taxon>
        <taxon>Fungi incertae sedis</taxon>
        <taxon>Zoopagomycota</taxon>
        <taxon>Kickxellomycotina</taxon>
        <taxon>Kickxellomycetes</taxon>
        <taxon>Kickxellales</taxon>
        <taxon>Kickxellaceae</taxon>
        <taxon>Coemansia</taxon>
    </lineage>
</organism>
<comment type="caution">
    <text evidence="3">The sequence shown here is derived from an EMBL/GenBank/DDBJ whole genome shotgun (WGS) entry which is preliminary data.</text>
</comment>